<keyword evidence="8" id="KW-1133">Transmembrane helix</keyword>
<evidence type="ECO:0000259" key="10">
    <source>
        <dbReference type="PROSITE" id="PS51767"/>
    </source>
</evidence>
<dbReference type="Pfam" id="PF00026">
    <property type="entry name" value="Asp"/>
    <property type="match status" value="2"/>
</dbReference>
<reference evidence="11 12" key="1">
    <citation type="submission" date="2021-02" db="EMBL/GenBank/DDBJ databases">
        <title>Variation within the Batrachochytrium salamandrivorans European outbreak.</title>
        <authorList>
            <person name="Kelly M."/>
            <person name="Pasmans F."/>
            <person name="Shea T.P."/>
            <person name="Munoz J.F."/>
            <person name="Carranza S."/>
            <person name="Cuomo C.A."/>
            <person name="Martel A."/>
        </authorList>
    </citation>
    <scope>NUCLEOTIDE SEQUENCE [LARGE SCALE GENOMIC DNA]</scope>
    <source>
        <strain evidence="11 12">AMFP18/2</strain>
    </source>
</reference>
<feature type="domain" description="Peptidase A1" evidence="10">
    <location>
        <begin position="69"/>
        <end position="422"/>
    </location>
</feature>
<keyword evidence="2" id="KW-0645">Protease</keyword>
<dbReference type="PROSITE" id="PS51767">
    <property type="entry name" value="PEPTIDASE_A1"/>
    <property type="match status" value="2"/>
</dbReference>
<feature type="transmembrane region" description="Helical" evidence="8">
    <location>
        <begin position="1004"/>
        <end position="1021"/>
    </location>
</feature>
<dbReference type="Proteomes" id="UP001648503">
    <property type="component" value="Unassembled WGS sequence"/>
</dbReference>
<comment type="caution">
    <text evidence="11">The sequence shown here is derived from an EMBL/GenBank/DDBJ whole genome shotgun (WGS) entry which is preliminary data.</text>
</comment>
<dbReference type="Gene3D" id="2.40.70.10">
    <property type="entry name" value="Acid Proteases"/>
    <property type="match status" value="4"/>
</dbReference>
<evidence type="ECO:0000256" key="3">
    <source>
        <dbReference type="ARBA" id="ARBA00022729"/>
    </source>
</evidence>
<evidence type="ECO:0000313" key="12">
    <source>
        <dbReference type="Proteomes" id="UP001648503"/>
    </source>
</evidence>
<keyword evidence="8" id="KW-0812">Transmembrane</keyword>
<dbReference type="PROSITE" id="PS00141">
    <property type="entry name" value="ASP_PROTEASE"/>
    <property type="match status" value="1"/>
</dbReference>
<keyword evidence="8" id="KW-0472">Membrane</keyword>
<accession>A0ABQ8ES86</accession>
<dbReference type="InterPro" id="IPR001969">
    <property type="entry name" value="Aspartic_peptidase_AS"/>
</dbReference>
<evidence type="ECO:0000256" key="4">
    <source>
        <dbReference type="ARBA" id="ARBA00022750"/>
    </source>
</evidence>
<evidence type="ECO:0000313" key="11">
    <source>
        <dbReference type="EMBL" id="KAH6585588.1"/>
    </source>
</evidence>
<sequence>MGSPYIKGVVLFILALCVYITPRFVAAVRVPSYLNNFTGVVNPTNSSFKAFSASSFGGVALTGGYQSCYFVSMNIAGIQMSISIDSGSTDMAVAGAGLNNYNDAAGVLSISKLPNSPTSSGHYADGSWWAGFGIQSNVSLNGSTISAKNAPLVVMTAQSTFPIFVKGTGTPNQQGLMGIAYPSLSQFSFSPPTVVDAWYAQKTISKNEIAFHACPYDKIAEAYIDFGNDSPSIECNPSGAPIAWALSPSRSYFTMDVRNISVNDQMIILPKTFQTTDSGLIGGDIKAWSFIDSCSTLIHVPAVVNTALKQAIVASGALSSALTPTIVENLLSGTYAYSISSYINWTALPTLSFDIVSDQSVGGFSKILTIVLGGHQYLQCDQNTYCTYLVSGDTEGYATLGIPVFSNLLVTLDRTNGRVGFSPGCGCTTGQSPYPQVSLRNTTIKRTWDPSTPSPSAAYSKATHSTSVILFVSMANVLFADRVPMFAPNQPSHRGPDDSLRERIVVNAPGGFSSCYLINMEVQGTTFNVMVDSGSTDLTIPLAGLNNYAGPTIDTPRPLGGRNLSGSYGDHSGWTGYGIQGSVSISGTNITANNTPIIAMFKQTTNPVFTSGSTSQGLLGIAYSALASYKVVPATAVDAWFSAGAIPKNEIAFRACPYGLSNQSYIDFGNTQPTYTCSSNGVPVVWAYSPVRSYFTLDIRGISINSSPISLPSTFQNVTGYRKWSLIDSCTSVLMVPSVVLSSLLDEIRSSGGIPSDLAASAHYSDFLNGRTGVIPRNAFNWTKLPTVSFDITSDQMTTAGSKNATFRVTLGPKQYLQRNDNGYYVMIIRPGGDTSAILGIPFFTNLNVVLDRKQGRVGFSLGCGCETTTDKFPSLTHSNGTVWRAGVPTPISPPPRTLSSTTATSTSTNIPPMATTILINTIPTTSAGPSSYPTPIASSTKPAGCVIPTEREYKPTPTRTPRPRRTRTSQFRLTLDDGRLIDFGNFTDFPTTSSSSRTAHSPSMLTVTIGFIALFGAYLIA</sequence>
<gene>
    <name evidence="11" type="ORF">BASA50_001197</name>
</gene>
<evidence type="ECO:0000256" key="2">
    <source>
        <dbReference type="ARBA" id="ARBA00022670"/>
    </source>
</evidence>
<protein>
    <recommendedName>
        <fullName evidence="10">Peptidase A1 domain-containing protein</fullName>
    </recommendedName>
</protein>
<evidence type="ECO:0000256" key="9">
    <source>
        <dbReference type="SAM" id="SignalP"/>
    </source>
</evidence>
<evidence type="ECO:0000256" key="5">
    <source>
        <dbReference type="ARBA" id="ARBA00022801"/>
    </source>
</evidence>
<feature type="domain" description="Peptidase A1" evidence="10">
    <location>
        <begin position="516"/>
        <end position="861"/>
    </location>
</feature>
<feature type="region of interest" description="Disordered" evidence="7">
    <location>
        <begin position="884"/>
        <end position="911"/>
    </location>
</feature>
<keyword evidence="5" id="KW-0378">Hydrolase</keyword>
<keyword evidence="3 9" id="KW-0732">Signal</keyword>
<organism evidence="11 12">
    <name type="scientific">Batrachochytrium salamandrivorans</name>
    <dbReference type="NCBI Taxonomy" id="1357716"/>
    <lineage>
        <taxon>Eukaryota</taxon>
        <taxon>Fungi</taxon>
        <taxon>Fungi incertae sedis</taxon>
        <taxon>Chytridiomycota</taxon>
        <taxon>Chytridiomycota incertae sedis</taxon>
        <taxon>Chytridiomycetes</taxon>
        <taxon>Rhizophydiales</taxon>
        <taxon>Rhizophydiales incertae sedis</taxon>
        <taxon>Batrachochytrium</taxon>
    </lineage>
</organism>
<evidence type="ECO:0000256" key="1">
    <source>
        <dbReference type="ARBA" id="ARBA00007447"/>
    </source>
</evidence>
<keyword evidence="4" id="KW-0064">Aspartyl protease</keyword>
<keyword evidence="12" id="KW-1185">Reference proteome</keyword>
<dbReference type="InterPro" id="IPR021109">
    <property type="entry name" value="Peptidase_aspartic_dom_sf"/>
</dbReference>
<dbReference type="InterPro" id="IPR001461">
    <property type="entry name" value="Aspartic_peptidase_A1"/>
</dbReference>
<evidence type="ECO:0000256" key="8">
    <source>
        <dbReference type="SAM" id="Phobius"/>
    </source>
</evidence>
<proteinExistence type="inferred from homology"/>
<dbReference type="InterPro" id="IPR034164">
    <property type="entry name" value="Pepsin-like_dom"/>
</dbReference>
<keyword evidence="6" id="KW-0865">Zymogen</keyword>
<dbReference type="InterPro" id="IPR033121">
    <property type="entry name" value="PEPTIDASE_A1"/>
</dbReference>
<evidence type="ECO:0000256" key="6">
    <source>
        <dbReference type="ARBA" id="ARBA00023145"/>
    </source>
</evidence>
<feature type="chain" id="PRO_5045123359" description="Peptidase A1 domain-containing protein" evidence="9">
    <location>
        <begin position="28"/>
        <end position="1022"/>
    </location>
</feature>
<feature type="signal peptide" evidence="9">
    <location>
        <begin position="1"/>
        <end position="27"/>
    </location>
</feature>
<comment type="similarity">
    <text evidence="1">Belongs to the peptidase A1 family.</text>
</comment>
<dbReference type="SUPFAM" id="SSF50630">
    <property type="entry name" value="Acid proteases"/>
    <property type="match status" value="2"/>
</dbReference>
<dbReference type="PANTHER" id="PTHR47965">
    <property type="entry name" value="ASPARTYL PROTEASE-RELATED"/>
    <property type="match status" value="1"/>
</dbReference>
<feature type="compositionally biased region" description="Low complexity" evidence="7">
    <location>
        <begin position="898"/>
        <end position="911"/>
    </location>
</feature>
<evidence type="ECO:0000256" key="7">
    <source>
        <dbReference type="SAM" id="MobiDB-lite"/>
    </source>
</evidence>
<name>A0ABQ8ES86_9FUNG</name>
<dbReference type="EMBL" id="JAFCIX010000580">
    <property type="protein sequence ID" value="KAH6585588.1"/>
    <property type="molecule type" value="Genomic_DNA"/>
</dbReference>
<dbReference type="PANTHER" id="PTHR47965:SF12">
    <property type="entry name" value="ASPARTIC PROTEINASE 3-RELATED"/>
    <property type="match status" value="1"/>
</dbReference>
<dbReference type="CDD" id="cd05471">
    <property type="entry name" value="pepsin_like"/>
    <property type="match status" value="1"/>
</dbReference>